<sequence length="431" mass="50073">MITAWDQIRLEEREFILRARLYLEIARIERRQAEYGSDRYWQLLRFEVEREAVVADLAWHLKGGFLIFYFSYTNNNRRAYKKSKTAYFYHKERREARLQGIAERRRIFNRRKAGARLLLSADTNPIERAMFIELLFSTTNEAKCPRRSFVRDVMETYGRAGVVGRVSGRCWCPVRCKKVQSTELRAVAIFPHSLGQQCMTYIFGPEAEDKLYSTSNGLLLPPKLAEMFSQYRVTLIPTGYSWDERQHPWSWKLVIVDWEGLWNEPFDSETTYGELHETNVSFFALVLPNGAFLFFHYLCAMLLQARRDRANGVPLNEQGMLDAWMEEGEEAKVHKGSYVRDTVVAGFVEEFDQGHVSRTFRKKILAHSRPTGGVQEAVDLLGDLDPEAEMDEDEESEEEAGEALDKMIQTFAGLDYGYKENVSNRDRLLLG</sequence>
<dbReference type="OrthoDB" id="5386595at2759"/>
<dbReference type="VEuPathDB" id="FungiDB:MGYG_02948"/>
<dbReference type="STRING" id="535722.E4UPW9"/>
<dbReference type="HOGENOM" id="CLU_051063_0_0_1"/>
<dbReference type="AlphaFoldDB" id="E4UPW9"/>
<keyword evidence="3" id="KW-1185">Reference proteome</keyword>
<dbReference type="InParanoid" id="E4UPW9"/>
<dbReference type="Pfam" id="PF13391">
    <property type="entry name" value="HNH_2"/>
    <property type="match status" value="1"/>
</dbReference>
<protein>
    <recommendedName>
        <fullName evidence="1">HNH nuclease domain-containing protein</fullName>
    </recommendedName>
</protein>
<evidence type="ECO:0000313" key="3">
    <source>
        <dbReference type="Proteomes" id="UP000002669"/>
    </source>
</evidence>
<proteinExistence type="predicted"/>
<gene>
    <name evidence="2" type="ORF">MGYG_02948</name>
</gene>
<dbReference type="GeneID" id="10030732"/>
<evidence type="ECO:0000259" key="1">
    <source>
        <dbReference type="Pfam" id="PF13391"/>
    </source>
</evidence>
<dbReference type="RefSeq" id="XP_003175424.1">
    <property type="nucleotide sequence ID" value="XM_003175376.1"/>
</dbReference>
<evidence type="ECO:0000313" key="2">
    <source>
        <dbReference type="EMBL" id="EFQ99941.1"/>
    </source>
</evidence>
<organism evidence="3">
    <name type="scientific">Arthroderma gypseum (strain ATCC MYA-4604 / CBS 118893)</name>
    <name type="common">Microsporum gypseum</name>
    <dbReference type="NCBI Taxonomy" id="535722"/>
    <lineage>
        <taxon>Eukaryota</taxon>
        <taxon>Fungi</taxon>
        <taxon>Dikarya</taxon>
        <taxon>Ascomycota</taxon>
        <taxon>Pezizomycotina</taxon>
        <taxon>Eurotiomycetes</taxon>
        <taxon>Eurotiomycetidae</taxon>
        <taxon>Onygenales</taxon>
        <taxon>Arthrodermataceae</taxon>
        <taxon>Nannizzia</taxon>
    </lineage>
</organism>
<dbReference type="OMA" id="FHYLCAM"/>
<dbReference type="InterPro" id="IPR003615">
    <property type="entry name" value="HNH_nuc"/>
</dbReference>
<dbReference type="Proteomes" id="UP000002669">
    <property type="component" value="Unassembled WGS sequence"/>
</dbReference>
<dbReference type="EMBL" id="DS989823">
    <property type="protein sequence ID" value="EFQ99941.1"/>
    <property type="molecule type" value="Genomic_DNA"/>
</dbReference>
<dbReference type="eggNOG" id="ENOG502RQBB">
    <property type="taxonomic scope" value="Eukaryota"/>
</dbReference>
<name>E4UPW9_ARTGP</name>
<feature type="domain" description="HNH nuclease" evidence="1">
    <location>
        <begin position="189"/>
        <end position="235"/>
    </location>
</feature>
<accession>E4UPW9</accession>
<reference evidence="3" key="1">
    <citation type="journal article" date="2012" name="MBio">
        <title>Comparative genome analysis of Trichophyton rubrum and related dermatophytes reveals candidate genes involved in infection.</title>
        <authorList>
            <person name="Martinez D.A."/>
            <person name="Oliver B.G."/>
            <person name="Graeser Y."/>
            <person name="Goldberg J.M."/>
            <person name="Li W."/>
            <person name="Martinez-Rossi N.M."/>
            <person name="Monod M."/>
            <person name="Shelest E."/>
            <person name="Barton R.C."/>
            <person name="Birch E."/>
            <person name="Brakhage A.A."/>
            <person name="Chen Z."/>
            <person name="Gurr S.J."/>
            <person name="Heiman D."/>
            <person name="Heitman J."/>
            <person name="Kosti I."/>
            <person name="Rossi A."/>
            <person name="Saif S."/>
            <person name="Samalova M."/>
            <person name="Saunders C.W."/>
            <person name="Shea T."/>
            <person name="Summerbell R.C."/>
            <person name="Xu J."/>
            <person name="Young S."/>
            <person name="Zeng Q."/>
            <person name="Birren B.W."/>
            <person name="Cuomo C.A."/>
            <person name="White T.C."/>
        </authorList>
    </citation>
    <scope>NUCLEOTIDE SEQUENCE [LARGE SCALE GENOMIC DNA]</scope>
    <source>
        <strain evidence="3">ATCC MYA-4604 / CBS 118893</strain>
    </source>
</reference>